<reference evidence="1 2" key="1">
    <citation type="journal article" date="2008" name="Virology">
        <title>Characterization of Pseudomonas chlororaphis myovirus 201varphi2-1 via genomic sequencing, mass spectrometry, and electron microscopy.</title>
        <authorList>
            <person name="Thomas J.A."/>
            <person name="Rolando M.R."/>
            <person name="Carroll C.A."/>
            <person name="Shen P.S."/>
            <person name="Belnap D.M."/>
            <person name="Weintraub S.T."/>
            <person name="Serwer P."/>
            <person name="Hardies S.C."/>
        </authorList>
    </citation>
    <scope>NUCLEOTIDE SEQUENCE</scope>
</reference>
<dbReference type="KEGG" id="vg:6372338"/>
<gene>
    <name evidence="1" type="ORF">201phi2-1p267</name>
</gene>
<organism evidence="1 2">
    <name type="scientific">Pseudomonas phage 201phi2-1</name>
    <name type="common">Pseudomonas chlororaphis phage 201phi2-1</name>
    <dbReference type="NCBI Taxonomy" id="198110"/>
    <lineage>
        <taxon>Viruses</taxon>
        <taxon>Duplodnaviria</taxon>
        <taxon>Heunggongvirae</taxon>
        <taxon>Uroviricota</taxon>
        <taxon>Caudoviricetes</taxon>
        <taxon>Chimalliviridae</taxon>
        <taxon>Serwervirus</taxon>
        <taxon>Serwervirus 201phi21</taxon>
    </lineage>
</organism>
<protein>
    <submittedName>
        <fullName evidence="1">Uncharacterized protein</fullName>
    </submittedName>
</protein>
<proteinExistence type="predicted"/>
<name>B3FJC9_BP201</name>
<dbReference type="EMBL" id="EU197055">
    <property type="protein sequence ID" value="ABY63095.1"/>
    <property type="molecule type" value="Genomic_DNA"/>
</dbReference>
<accession>B3FJC9</accession>
<sequence length="143" mass="16102">MNNENYKKLVLTLLHSYTLAIRAAHPREADKELYHRLIDTTNLTGHKLFEKRSDHRHFIATVQFADGPQRIMTVYHNSNTGKLDVDIDNPLVGENIEDAFEDIMMILIQVLQMAAGVTISESMAGVRSHTSEIAVAIAKMGTR</sequence>
<keyword evidence="2" id="KW-1185">Reference proteome</keyword>
<dbReference type="RefSeq" id="YP_001956990.1">
    <property type="nucleotide sequence ID" value="NC_010821.1"/>
</dbReference>
<evidence type="ECO:0000313" key="1">
    <source>
        <dbReference type="EMBL" id="ABY63095.1"/>
    </source>
</evidence>
<organismHost>
    <name type="scientific">Pseudomonas chlororaphis</name>
    <dbReference type="NCBI Taxonomy" id="587753"/>
</organismHost>
<dbReference type="Proteomes" id="UP000002421">
    <property type="component" value="Segment"/>
</dbReference>
<evidence type="ECO:0000313" key="2">
    <source>
        <dbReference type="Proteomes" id="UP000002421"/>
    </source>
</evidence>